<evidence type="ECO:0000256" key="3">
    <source>
        <dbReference type="ARBA" id="ARBA00022989"/>
    </source>
</evidence>
<protein>
    <submittedName>
        <fullName evidence="6">Energy transducer TonB</fullName>
    </submittedName>
</protein>
<reference evidence="6 7" key="1">
    <citation type="submission" date="2020-09" db="EMBL/GenBank/DDBJ databases">
        <title>Brevundimonas sp. LVF1 isolated from an oligotrophic pond in Goettingen, Germany.</title>
        <authorList>
            <person name="Friedrich I."/>
            <person name="Klassen A."/>
            <person name="Neubauer H."/>
            <person name="Schneider D."/>
            <person name="Hertel R."/>
            <person name="Daniel R."/>
        </authorList>
    </citation>
    <scope>NUCLEOTIDE SEQUENCE [LARGE SCALE GENOMIC DNA]</scope>
    <source>
        <strain evidence="6 7">LVF1</strain>
    </source>
</reference>
<evidence type="ECO:0000313" key="7">
    <source>
        <dbReference type="Proteomes" id="UP000663942"/>
    </source>
</evidence>
<evidence type="ECO:0000256" key="1">
    <source>
        <dbReference type="ARBA" id="ARBA00004167"/>
    </source>
</evidence>
<keyword evidence="4" id="KW-0472">Membrane</keyword>
<dbReference type="Pfam" id="PF03544">
    <property type="entry name" value="TonB_C"/>
    <property type="match status" value="1"/>
</dbReference>
<proteinExistence type="predicted"/>
<keyword evidence="7" id="KW-1185">Reference proteome</keyword>
<organism evidence="6 7">
    <name type="scientific">Brevundimonas pondensis</name>
    <dbReference type="NCBI Taxonomy" id="2774189"/>
    <lineage>
        <taxon>Bacteria</taxon>
        <taxon>Pseudomonadati</taxon>
        <taxon>Pseudomonadota</taxon>
        <taxon>Alphaproteobacteria</taxon>
        <taxon>Caulobacterales</taxon>
        <taxon>Caulobacteraceae</taxon>
        <taxon>Brevundimonas</taxon>
    </lineage>
</organism>
<gene>
    <name evidence="6" type="ORF">IFE19_11550</name>
</gene>
<evidence type="ECO:0000256" key="2">
    <source>
        <dbReference type="ARBA" id="ARBA00022692"/>
    </source>
</evidence>
<evidence type="ECO:0000259" key="5">
    <source>
        <dbReference type="Pfam" id="PF03544"/>
    </source>
</evidence>
<feature type="domain" description="TonB C-terminal" evidence="5">
    <location>
        <begin position="28"/>
        <end position="107"/>
    </location>
</feature>
<comment type="subcellular location">
    <subcellularLocation>
        <location evidence="1">Membrane</location>
        <topology evidence="1">Single-pass membrane protein</topology>
    </subcellularLocation>
</comment>
<dbReference type="EMBL" id="CP062006">
    <property type="protein sequence ID" value="QTC86774.1"/>
    <property type="molecule type" value="Genomic_DNA"/>
</dbReference>
<keyword evidence="2" id="KW-0812">Transmembrane</keyword>
<dbReference type="SUPFAM" id="SSF74653">
    <property type="entry name" value="TolA/TonB C-terminal domain"/>
    <property type="match status" value="1"/>
</dbReference>
<keyword evidence="3" id="KW-1133">Transmembrane helix</keyword>
<dbReference type="Proteomes" id="UP000663942">
    <property type="component" value="Chromosome"/>
</dbReference>
<dbReference type="RefSeq" id="WP_207822449.1">
    <property type="nucleotide sequence ID" value="NZ_CP062006.1"/>
</dbReference>
<name>A0ABX7SHI4_9CAUL</name>
<dbReference type="Gene3D" id="3.30.1150.10">
    <property type="match status" value="1"/>
</dbReference>
<evidence type="ECO:0000313" key="6">
    <source>
        <dbReference type="EMBL" id="QTC86774.1"/>
    </source>
</evidence>
<evidence type="ECO:0000256" key="4">
    <source>
        <dbReference type="ARBA" id="ARBA00023136"/>
    </source>
</evidence>
<sequence length="108" mass="11754">MLAMILAAALVTQEPVQAPAPMWRSRPVPEFPAKALMDGVEAADVRLDCLLTADGRFSDCQIVADTRPDYAFAQEALRAAQKASAAPREENGIAVPGRVRFEIRFRLG</sequence>
<dbReference type="InterPro" id="IPR037682">
    <property type="entry name" value="TonB_C"/>
</dbReference>
<dbReference type="NCBIfam" id="TIGR01352">
    <property type="entry name" value="tonB_Cterm"/>
    <property type="match status" value="1"/>
</dbReference>
<dbReference type="InterPro" id="IPR006260">
    <property type="entry name" value="TonB/TolA_C"/>
</dbReference>
<accession>A0ABX7SHI4</accession>